<evidence type="ECO:0000256" key="1">
    <source>
        <dbReference type="ARBA" id="ARBA00004123"/>
    </source>
</evidence>
<feature type="region of interest" description="Disordered" evidence="3">
    <location>
        <begin position="25"/>
        <end position="119"/>
    </location>
</feature>
<feature type="compositionally biased region" description="Acidic residues" evidence="3">
    <location>
        <begin position="58"/>
        <end position="69"/>
    </location>
</feature>
<accession>A0A1V8TC54</accession>
<feature type="compositionally biased region" description="Basic residues" evidence="3">
    <location>
        <begin position="901"/>
        <end position="915"/>
    </location>
</feature>
<comment type="caution">
    <text evidence="4">The sequence shown here is derived from an EMBL/GenBank/DDBJ whole genome shotgun (WGS) entry which is preliminary data.</text>
</comment>
<dbReference type="PANTHER" id="PTHR15074">
    <property type="entry name" value="METHYL-CPG-BINDING PROTEIN"/>
    <property type="match status" value="1"/>
</dbReference>
<dbReference type="Gene3D" id="1.10.340.30">
    <property type="entry name" value="Hypothetical protein, domain 2"/>
    <property type="match status" value="1"/>
</dbReference>
<dbReference type="InParanoid" id="A0A1V8TC54"/>
<evidence type="ECO:0008006" key="6">
    <source>
        <dbReference type="Google" id="ProtNLM"/>
    </source>
</evidence>
<dbReference type="GO" id="GO:0006281">
    <property type="term" value="P:DNA repair"/>
    <property type="evidence" value="ECO:0007669"/>
    <property type="project" value="InterPro"/>
</dbReference>
<feature type="region of interest" description="Disordered" evidence="3">
    <location>
        <begin position="873"/>
        <end position="943"/>
    </location>
</feature>
<keyword evidence="5" id="KW-1185">Reference proteome</keyword>
<dbReference type="InterPro" id="IPR011257">
    <property type="entry name" value="DNA_glycosylase"/>
</dbReference>
<dbReference type="GO" id="GO:0005634">
    <property type="term" value="C:nucleus"/>
    <property type="evidence" value="ECO:0007669"/>
    <property type="project" value="UniProtKB-SubCell"/>
</dbReference>
<feature type="compositionally biased region" description="Basic and acidic residues" evidence="3">
    <location>
        <begin position="352"/>
        <end position="369"/>
    </location>
</feature>
<dbReference type="Proteomes" id="UP000192596">
    <property type="component" value="Unassembled WGS sequence"/>
</dbReference>
<feature type="region of interest" description="Disordered" evidence="3">
    <location>
        <begin position="211"/>
        <end position="230"/>
    </location>
</feature>
<dbReference type="GO" id="GO:0003677">
    <property type="term" value="F:DNA binding"/>
    <property type="evidence" value="ECO:0007669"/>
    <property type="project" value="InterPro"/>
</dbReference>
<feature type="region of interest" description="Disordered" evidence="3">
    <location>
        <begin position="560"/>
        <end position="629"/>
    </location>
</feature>
<protein>
    <recommendedName>
        <fullName evidence="6">HhH-GPD domain-containing protein</fullName>
    </recommendedName>
</protein>
<keyword evidence="2" id="KW-0539">Nucleus</keyword>
<dbReference type="PANTHER" id="PTHR15074:SF0">
    <property type="entry name" value="METHYL-CPG-BINDING DOMAIN PROTEIN 4-LIKE PROTEIN"/>
    <property type="match status" value="1"/>
</dbReference>
<dbReference type="AlphaFoldDB" id="A0A1V8TC54"/>
<dbReference type="EMBL" id="NAJO01000011">
    <property type="protein sequence ID" value="OQO08864.1"/>
    <property type="molecule type" value="Genomic_DNA"/>
</dbReference>
<feature type="compositionally biased region" description="Polar residues" evidence="3">
    <location>
        <begin position="560"/>
        <end position="577"/>
    </location>
</feature>
<feature type="compositionally biased region" description="Low complexity" evidence="3">
    <location>
        <begin position="607"/>
        <end position="616"/>
    </location>
</feature>
<evidence type="ECO:0000313" key="4">
    <source>
        <dbReference type="EMBL" id="OQO08864.1"/>
    </source>
</evidence>
<organism evidence="4 5">
    <name type="scientific">Cryoendolithus antarcticus</name>
    <dbReference type="NCBI Taxonomy" id="1507870"/>
    <lineage>
        <taxon>Eukaryota</taxon>
        <taxon>Fungi</taxon>
        <taxon>Dikarya</taxon>
        <taxon>Ascomycota</taxon>
        <taxon>Pezizomycotina</taxon>
        <taxon>Dothideomycetes</taxon>
        <taxon>Dothideomycetidae</taxon>
        <taxon>Cladosporiales</taxon>
        <taxon>Cladosporiaceae</taxon>
        <taxon>Cryoendolithus</taxon>
    </lineage>
</organism>
<comment type="subcellular location">
    <subcellularLocation>
        <location evidence="1">Nucleus</location>
    </subcellularLocation>
</comment>
<feature type="compositionally biased region" description="Basic residues" evidence="3">
    <location>
        <begin position="933"/>
        <end position="943"/>
    </location>
</feature>
<feature type="region of interest" description="Disordered" evidence="3">
    <location>
        <begin position="345"/>
        <end position="381"/>
    </location>
</feature>
<dbReference type="GO" id="GO:0003824">
    <property type="term" value="F:catalytic activity"/>
    <property type="evidence" value="ECO:0007669"/>
    <property type="project" value="InterPro"/>
</dbReference>
<gene>
    <name evidence="4" type="ORF">B0A48_05754</name>
</gene>
<proteinExistence type="predicted"/>
<feature type="region of interest" description="Disordered" evidence="3">
    <location>
        <begin position="1"/>
        <end position="20"/>
    </location>
</feature>
<evidence type="ECO:0000256" key="3">
    <source>
        <dbReference type="SAM" id="MobiDB-lite"/>
    </source>
</evidence>
<dbReference type="InterPro" id="IPR045138">
    <property type="entry name" value="MeCP2/MBD4"/>
</dbReference>
<feature type="compositionally biased region" description="Low complexity" evidence="3">
    <location>
        <begin position="917"/>
        <end position="930"/>
    </location>
</feature>
<feature type="compositionally biased region" description="Polar residues" evidence="3">
    <location>
        <begin position="584"/>
        <end position="594"/>
    </location>
</feature>
<sequence>MDRLPSFMRTGSSNQLSALKMRIEPKFTSVPDRLRRPSDINRVPQMLSFLNNRTGYGSDDEDGNEDSDSSDGQVEGSERPAVSTLHTVASRHAEDPDGNAAQTAIDCVQEPSVAQPMSPVPSPVIPHTQSIAEAYDPTIELDALRSGGAAQYSQGEAQHEDEGEQTCGPHGINVNPSTWQPISHSPVEGDVTIVVRPNTEVPLFEQVVAQSVSPEKPVASSPPTEDAALHSDEELERTITDVSSAVFDATRPLPISEVQHDHQYEERLLATGTPSDYNGNDNSSDLSSVQRLKQAALPPRYVSPIVSIPRTSPLEDVEDMVDVEDFATDAGGDEDMMHLDRSAADEIDEGAGNEHEIEISGSSMDRDEVMDGAEDDGETDDIAHASKADGTLQTNDPGDLNSSVDACDMLSTEDLDGADPMQTIEEEMLVGALPDRSQEASQQLLNDAMNAMLAEQPSPGKSARYARSHSLPGNDVMIDDVVVPGSKSSALAGSDTFVVIQHFDRRIESPTVREKRKMTGITSKHFTPVKSARKKRAGKAIDPHDILDADANADDDLTAHSSASLYDTPGSATTYPTRSRRKAQSNASKASTYATAPETPVQPADEVTSVPRTSSTTRKRRVPAGTSASPVPPITEKYFGLIQDKLWTEPFWLLVAVIFLNLTTGRTAAPVFWALKEDYPTPEALAAIDASELFNRIERLGLANNRTKTILGLAKTWVEFPPVKGVRYRKLHYPNRYDGKEYKPADVIESDSELIEGLIEIAHLPGCGHYALDSWRIFCRDVLRCVATDFNGEGAEDANFEPEWMRVLPLDKELRACLRWMWMREGFVWDVKTGKKRPATAEELEKARKGEMAIDDVGEKKFAVAAAADAASGGNVDAAEVARPGSGDEAVQNAAEEGGKKTKRKSRTKKVRKSLQRQESAELQASAAESVVKRRSRRSRSSE</sequence>
<feature type="compositionally biased region" description="Acidic residues" evidence="3">
    <location>
        <begin position="370"/>
        <end position="380"/>
    </location>
</feature>
<reference evidence="5" key="1">
    <citation type="submission" date="2017-03" db="EMBL/GenBank/DDBJ databases">
        <title>Genomes of endolithic fungi from Antarctica.</title>
        <authorList>
            <person name="Coleine C."/>
            <person name="Masonjones S."/>
            <person name="Stajich J.E."/>
        </authorList>
    </citation>
    <scope>NUCLEOTIDE SEQUENCE [LARGE SCALE GENOMIC DNA]</scope>
    <source>
        <strain evidence="5">CCFEE 5527</strain>
    </source>
</reference>
<dbReference type="OrthoDB" id="10265068at2759"/>
<dbReference type="STRING" id="1507870.A0A1V8TC54"/>
<dbReference type="SUPFAM" id="SSF48150">
    <property type="entry name" value="DNA-glycosylase"/>
    <property type="match status" value="1"/>
</dbReference>
<name>A0A1V8TC54_9PEZI</name>
<evidence type="ECO:0000256" key="2">
    <source>
        <dbReference type="ARBA" id="ARBA00023242"/>
    </source>
</evidence>
<evidence type="ECO:0000313" key="5">
    <source>
        <dbReference type="Proteomes" id="UP000192596"/>
    </source>
</evidence>